<gene>
    <name evidence="1" type="ORF">C5S46_05860</name>
</gene>
<proteinExistence type="predicted"/>
<name>A0AC61S9L1_9EURY</name>
<sequence length="114" mass="13162">MDLTNKLKKELLILFIVYVVIDLVTTYFIIIDTQIVEFNPYVNYIITIYGWTGFIIAKLLVFGMLTGLSIIYTNLKIEYQGIVYSFSWAWNALFWIVVVSSVIIGINNIIVILI</sequence>
<protein>
    <submittedName>
        <fullName evidence="1">Uncharacterized protein</fullName>
    </submittedName>
</protein>
<accession>A0AC61S9L1</accession>
<evidence type="ECO:0000313" key="2">
    <source>
        <dbReference type="Proteomes" id="UP000315423"/>
    </source>
</evidence>
<evidence type="ECO:0000313" key="1">
    <source>
        <dbReference type="EMBL" id="TKY91437.1"/>
    </source>
</evidence>
<dbReference type="Proteomes" id="UP000315423">
    <property type="component" value="Unassembled WGS sequence"/>
</dbReference>
<dbReference type="EMBL" id="QYBA01000196">
    <property type="protein sequence ID" value="TKY91437.1"/>
    <property type="molecule type" value="Genomic_DNA"/>
</dbReference>
<reference evidence="1" key="1">
    <citation type="submission" date="2018-09" db="EMBL/GenBank/DDBJ databases">
        <title>A genomic encyclopedia of anaerobic methanotrophic archaea.</title>
        <authorList>
            <person name="Skennerton C.T."/>
            <person name="Chadwick G.L."/>
            <person name="Laso-Perez R."/>
            <person name="Leu A.O."/>
            <person name="Speth D.R."/>
            <person name="Yu H."/>
            <person name="Morgan-Lang C."/>
            <person name="Hatzenpichler R."/>
            <person name="Goudeau D."/>
            <person name="Malmstrom R."/>
            <person name="Woyke T."/>
            <person name="Hallam S."/>
            <person name="Tyson G.W."/>
            <person name="Wegener G."/>
            <person name="Boetius A."/>
            <person name="Orphan V.J."/>
        </authorList>
    </citation>
    <scope>NUCLEOTIDE SEQUENCE</scope>
    <source>
        <strain evidence="1">CONS3730D10UFb2</strain>
    </source>
</reference>
<comment type="caution">
    <text evidence="1">The sequence shown here is derived from an EMBL/GenBank/DDBJ whole genome shotgun (WGS) entry which is preliminary data.</text>
</comment>
<organism evidence="1 2">
    <name type="scientific">Candidatus Methanomarinus sp</name>
    <dbReference type="NCBI Taxonomy" id="3386244"/>
    <lineage>
        <taxon>Archaea</taxon>
        <taxon>Methanobacteriati</taxon>
        <taxon>Methanobacteriota</taxon>
        <taxon>Stenosarchaea group</taxon>
        <taxon>Methanomicrobia</taxon>
        <taxon>Methanosarcinales</taxon>
        <taxon>ANME-2 cluster</taxon>
        <taxon>Candidatus Methanocomedenaceae</taxon>
        <taxon>Candidatus Methanomarinus</taxon>
    </lineage>
</organism>